<evidence type="ECO:0000256" key="2">
    <source>
        <dbReference type="ARBA" id="ARBA00011355"/>
    </source>
</evidence>
<proteinExistence type="inferred from homology"/>
<name>A0A2V5KLN4_9BACL</name>
<dbReference type="CDD" id="cd01714">
    <property type="entry name" value="ETF_beta"/>
    <property type="match status" value="1"/>
</dbReference>
<dbReference type="Pfam" id="PF01012">
    <property type="entry name" value="ETF"/>
    <property type="match status" value="1"/>
</dbReference>
<dbReference type="PANTHER" id="PTHR21294:SF8">
    <property type="entry name" value="ELECTRON TRANSFER FLAVOPROTEIN SUBUNIT BETA"/>
    <property type="match status" value="1"/>
</dbReference>
<dbReference type="InterPro" id="IPR033948">
    <property type="entry name" value="ETF_beta_N"/>
</dbReference>
<dbReference type="GO" id="GO:0005829">
    <property type="term" value="C:cytosol"/>
    <property type="evidence" value="ECO:0007669"/>
    <property type="project" value="TreeGrafter"/>
</dbReference>
<comment type="caution">
    <text evidence="7">The sequence shown here is derived from an EMBL/GenBank/DDBJ whole genome shotgun (WGS) entry which is preliminary data.</text>
</comment>
<dbReference type="InterPro" id="IPR014729">
    <property type="entry name" value="Rossmann-like_a/b/a_fold"/>
</dbReference>
<dbReference type="InterPro" id="IPR012255">
    <property type="entry name" value="ETF_b"/>
</dbReference>
<feature type="domain" description="Electron transfer flavoprotein alpha/beta-subunit N-terminal" evidence="6">
    <location>
        <begin position="21"/>
        <end position="211"/>
    </location>
</feature>
<evidence type="ECO:0000313" key="8">
    <source>
        <dbReference type="Proteomes" id="UP000247476"/>
    </source>
</evidence>
<keyword evidence="5" id="KW-0249">Electron transport</keyword>
<accession>A0A2V5KLN4</accession>
<dbReference type="PANTHER" id="PTHR21294">
    <property type="entry name" value="ELECTRON TRANSFER FLAVOPROTEIN BETA-SUBUNIT"/>
    <property type="match status" value="1"/>
</dbReference>
<evidence type="ECO:0000259" key="6">
    <source>
        <dbReference type="SMART" id="SM00893"/>
    </source>
</evidence>
<gene>
    <name evidence="7" type="ORF">DLM86_09035</name>
</gene>
<dbReference type="GO" id="GO:0009055">
    <property type="term" value="F:electron transfer activity"/>
    <property type="evidence" value="ECO:0007669"/>
    <property type="project" value="InterPro"/>
</dbReference>
<dbReference type="PIRSF" id="PIRSF000090">
    <property type="entry name" value="Beta-ETF"/>
    <property type="match status" value="1"/>
</dbReference>
<dbReference type="OrthoDB" id="9804960at2"/>
<dbReference type="InterPro" id="IPR014730">
    <property type="entry name" value="ETF_a/b_N"/>
</dbReference>
<evidence type="ECO:0000256" key="5">
    <source>
        <dbReference type="ARBA" id="ARBA00022982"/>
    </source>
</evidence>
<evidence type="ECO:0000313" key="7">
    <source>
        <dbReference type="EMBL" id="PYI55980.1"/>
    </source>
</evidence>
<keyword evidence="4" id="KW-0813">Transport</keyword>
<dbReference type="RefSeq" id="WP_110839778.1">
    <property type="nucleotide sequence ID" value="NZ_QJVJ01000003.1"/>
</dbReference>
<dbReference type="SMART" id="SM00893">
    <property type="entry name" value="ETF"/>
    <property type="match status" value="1"/>
</dbReference>
<evidence type="ECO:0000256" key="1">
    <source>
        <dbReference type="ARBA" id="ARBA00007557"/>
    </source>
</evidence>
<keyword evidence="8" id="KW-1185">Reference proteome</keyword>
<organism evidence="7 8">
    <name type="scientific">Paenibacillus flagellatus</name>
    <dbReference type="NCBI Taxonomy" id="2211139"/>
    <lineage>
        <taxon>Bacteria</taxon>
        <taxon>Bacillati</taxon>
        <taxon>Bacillota</taxon>
        <taxon>Bacilli</taxon>
        <taxon>Bacillales</taxon>
        <taxon>Paenibacillaceae</taxon>
        <taxon>Paenibacillus</taxon>
    </lineage>
</organism>
<comment type="similarity">
    <text evidence="1">Belongs to the ETF beta-subunit/FixA family.</text>
</comment>
<evidence type="ECO:0000256" key="4">
    <source>
        <dbReference type="ARBA" id="ARBA00022448"/>
    </source>
</evidence>
<sequence>MELIVLMKQTFDTEEKIVVRDGAVQDDGAKLIINPYDEYAVEEAIRLRDLHGGQVTVVTVGTDRSAEALRTALAMGADEAVLIEEPAGGTDEAGVAKLLAAYARSRPFDAVLGGHFSVDRGSGQVALRVAQLLGIPHAGAVTKLDADPAAGRAVATRDAEGDDETVELPLPALFTAQQGLNEPRYPTLPGIMKAKKKPFARLTADDLGLSGEETAPLTSAVELFPPPARQAGVRLAGDAADQARELVRTLREDAKAL</sequence>
<evidence type="ECO:0000256" key="3">
    <source>
        <dbReference type="ARBA" id="ARBA00016797"/>
    </source>
</evidence>
<dbReference type="AlphaFoldDB" id="A0A2V5KLN4"/>
<reference evidence="7 8" key="1">
    <citation type="submission" date="2018-05" db="EMBL/GenBank/DDBJ databases">
        <title>Paenibacillus flagellatus sp. nov., isolated from selenium mineral soil.</title>
        <authorList>
            <person name="Dai X."/>
        </authorList>
    </citation>
    <scope>NUCLEOTIDE SEQUENCE [LARGE SCALE GENOMIC DNA]</scope>
    <source>
        <strain evidence="7 8">DXL2</strain>
    </source>
</reference>
<comment type="subunit">
    <text evidence="2">Heterodimer of an alpha and a beta subunit.</text>
</comment>
<protein>
    <recommendedName>
        <fullName evidence="3">Electron transfer flavoprotein subunit beta</fullName>
    </recommendedName>
</protein>
<dbReference type="Proteomes" id="UP000247476">
    <property type="component" value="Unassembled WGS sequence"/>
</dbReference>
<dbReference type="EMBL" id="QJVJ01000003">
    <property type="protein sequence ID" value="PYI55980.1"/>
    <property type="molecule type" value="Genomic_DNA"/>
</dbReference>
<dbReference type="Gene3D" id="3.40.50.620">
    <property type="entry name" value="HUPs"/>
    <property type="match status" value="1"/>
</dbReference>
<dbReference type="SUPFAM" id="SSF52402">
    <property type="entry name" value="Adenine nucleotide alpha hydrolases-like"/>
    <property type="match status" value="1"/>
</dbReference>